<dbReference type="GO" id="GO:0005886">
    <property type="term" value="C:plasma membrane"/>
    <property type="evidence" value="ECO:0007669"/>
    <property type="project" value="UniProtKB-SubCell"/>
</dbReference>
<dbReference type="InterPro" id="IPR004695">
    <property type="entry name" value="SLAC1/Mae1/Ssu1/TehA"/>
</dbReference>
<feature type="transmembrane region" description="Helical" evidence="8">
    <location>
        <begin position="304"/>
        <end position="325"/>
    </location>
</feature>
<keyword evidence="10" id="KW-1185">Reference proteome</keyword>
<name>A0A1H1VBZ3_9ACTN</name>
<feature type="transmembrane region" description="Helical" evidence="8">
    <location>
        <begin position="270"/>
        <end position="292"/>
    </location>
</feature>
<dbReference type="PANTHER" id="PTHR31686">
    <property type="match status" value="1"/>
</dbReference>
<dbReference type="Pfam" id="PF03595">
    <property type="entry name" value="SLAC1"/>
    <property type="match status" value="1"/>
</dbReference>
<evidence type="ECO:0000256" key="7">
    <source>
        <dbReference type="ARBA" id="ARBA00023136"/>
    </source>
</evidence>
<evidence type="ECO:0000256" key="8">
    <source>
        <dbReference type="SAM" id="Phobius"/>
    </source>
</evidence>
<sequence length="370" mass="37523">MATTNAPARPLLPALPGFRVDLDGRRPLAHVGPNWFATVMGTGIVANAAATLPVDVPGLLVAVRGIWVLDVVLLVVVAAATAAHWRTHPETARGHLADPTMRHFYGAPAMALMTVGAGALLVGVPVVGPHVAVALAGTLWTAGTTLGLWTAVAVPLRVLATPGPAPASGAWLMPVVPPMVSAATGPLLLPHLPAGQWRLTLLLACGALFGVTLVTSLLVVSTIWSRLVRHGVGPAAGVPTLFIVLGPLGQSVTAAHALGEQTGATGAAIALAYGLPVWGFAMLWLVLATVVVARTVREGMPFSLAWWSFTFPVGTVVTGTSALAAATGATALAGLATLLYAALVGAWVVVGARTARGAYRGGLLRAPATT</sequence>
<evidence type="ECO:0000256" key="1">
    <source>
        <dbReference type="ARBA" id="ARBA00004651"/>
    </source>
</evidence>
<feature type="transmembrane region" description="Helical" evidence="8">
    <location>
        <begin position="331"/>
        <end position="350"/>
    </location>
</feature>
<comment type="subcellular location">
    <subcellularLocation>
        <location evidence="1">Cell membrane</location>
        <topology evidence="1">Multi-pass membrane protein</topology>
    </subcellularLocation>
</comment>
<dbReference type="RefSeq" id="WP_091730741.1">
    <property type="nucleotide sequence ID" value="NZ_LT629757.1"/>
</dbReference>
<proteinExistence type="inferred from homology"/>
<dbReference type="EMBL" id="LT629757">
    <property type="protein sequence ID" value="SDS82193.1"/>
    <property type="molecule type" value="Genomic_DNA"/>
</dbReference>
<keyword evidence="7 8" id="KW-0472">Membrane</keyword>
<keyword evidence="6 8" id="KW-1133">Transmembrane helix</keyword>
<organism evidence="9 10">
    <name type="scientific">Nocardioides scoriae</name>
    <dbReference type="NCBI Taxonomy" id="642780"/>
    <lineage>
        <taxon>Bacteria</taxon>
        <taxon>Bacillati</taxon>
        <taxon>Actinomycetota</taxon>
        <taxon>Actinomycetes</taxon>
        <taxon>Propionibacteriales</taxon>
        <taxon>Nocardioidaceae</taxon>
        <taxon>Nocardioides</taxon>
    </lineage>
</organism>
<protein>
    <submittedName>
        <fullName evidence="9">C4-dicarboxylate transporter/malic acid transport protein</fullName>
    </submittedName>
</protein>
<dbReference type="InterPro" id="IPR051629">
    <property type="entry name" value="Sulfite_efflux_TDT"/>
</dbReference>
<keyword evidence="3" id="KW-0813">Transport</keyword>
<keyword evidence="5 8" id="KW-0812">Transmembrane</keyword>
<dbReference type="InterPro" id="IPR038665">
    <property type="entry name" value="Voltage-dep_anion_channel_sf"/>
</dbReference>
<dbReference type="Proteomes" id="UP000198859">
    <property type="component" value="Chromosome I"/>
</dbReference>
<evidence type="ECO:0000256" key="4">
    <source>
        <dbReference type="ARBA" id="ARBA00022475"/>
    </source>
</evidence>
<evidence type="ECO:0000313" key="10">
    <source>
        <dbReference type="Proteomes" id="UP000198859"/>
    </source>
</evidence>
<evidence type="ECO:0000256" key="3">
    <source>
        <dbReference type="ARBA" id="ARBA00022448"/>
    </source>
</evidence>
<evidence type="ECO:0000256" key="2">
    <source>
        <dbReference type="ARBA" id="ARBA00008566"/>
    </source>
</evidence>
<keyword evidence="4" id="KW-1003">Cell membrane</keyword>
<reference evidence="10" key="1">
    <citation type="submission" date="2016-10" db="EMBL/GenBank/DDBJ databases">
        <authorList>
            <person name="Varghese N."/>
            <person name="Submissions S."/>
        </authorList>
    </citation>
    <scope>NUCLEOTIDE SEQUENCE [LARGE SCALE GENOMIC DNA]</scope>
    <source>
        <strain evidence="10">DSM 22127</strain>
    </source>
</reference>
<dbReference type="PANTHER" id="PTHR31686:SF1">
    <property type="entry name" value="SULFITE EFFLUX PUMP SSU1"/>
    <property type="match status" value="1"/>
</dbReference>
<evidence type="ECO:0000313" key="9">
    <source>
        <dbReference type="EMBL" id="SDS82193.1"/>
    </source>
</evidence>
<dbReference type="Gene3D" id="1.50.10.150">
    <property type="entry name" value="Voltage-dependent anion channel"/>
    <property type="match status" value="1"/>
</dbReference>
<dbReference type="AlphaFoldDB" id="A0A1H1VBZ3"/>
<feature type="transmembrane region" description="Helical" evidence="8">
    <location>
        <begin position="201"/>
        <end position="224"/>
    </location>
</feature>
<dbReference type="OrthoDB" id="958273at2"/>
<gene>
    <name evidence="9" type="ORF">SAMN04488570_2782</name>
</gene>
<evidence type="ECO:0000256" key="5">
    <source>
        <dbReference type="ARBA" id="ARBA00022692"/>
    </source>
</evidence>
<dbReference type="CDD" id="cd09320">
    <property type="entry name" value="TDT_like_2"/>
    <property type="match status" value="1"/>
</dbReference>
<feature type="transmembrane region" description="Helical" evidence="8">
    <location>
        <begin position="66"/>
        <end position="85"/>
    </location>
</feature>
<accession>A0A1H1VBZ3</accession>
<feature type="transmembrane region" description="Helical" evidence="8">
    <location>
        <begin position="105"/>
        <end position="127"/>
    </location>
</feature>
<evidence type="ECO:0000256" key="6">
    <source>
        <dbReference type="ARBA" id="ARBA00022989"/>
    </source>
</evidence>
<feature type="transmembrane region" description="Helical" evidence="8">
    <location>
        <begin position="35"/>
        <end position="54"/>
    </location>
</feature>
<dbReference type="GO" id="GO:0055085">
    <property type="term" value="P:transmembrane transport"/>
    <property type="evidence" value="ECO:0007669"/>
    <property type="project" value="InterPro"/>
</dbReference>
<feature type="transmembrane region" description="Helical" evidence="8">
    <location>
        <begin position="171"/>
        <end position="189"/>
    </location>
</feature>
<feature type="transmembrane region" description="Helical" evidence="8">
    <location>
        <begin position="139"/>
        <end position="159"/>
    </location>
</feature>
<feature type="transmembrane region" description="Helical" evidence="8">
    <location>
        <begin position="236"/>
        <end position="258"/>
    </location>
</feature>
<comment type="similarity">
    <text evidence="2">Belongs to the tellurite-resistance/dicarboxylate transporter (TDT) family.</text>
</comment>